<dbReference type="WBParaSite" id="HNAJ_0000361201-mRNA-1">
    <property type="protein sequence ID" value="HNAJ_0000361201-mRNA-1"/>
    <property type="gene ID" value="HNAJ_0000361201"/>
</dbReference>
<dbReference type="GO" id="GO:0005737">
    <property type="term" value="C:cytoplasm"/>
    <property type="evidence" value="ECO:0007669"/>
    <property type="project" value="TreeGrafter"/>
</dbReference>
<gene>
    <name evidence="2" type="ORF">HNAJ_LOCUS3610</name>
</gene>
<feature type="domain" description="Polysaccharide biosynthesis" evidence="1">
    <location>
        <begin position="15"/>
        <end position="140"/>
    </location>
</feature>
<keyword evidence="3" id="KW-1185">Reference proteome</keyword>
<dbReference type="PANTHER" id="PTHR13410:SF9">
    <property type="entry name" value="PROTEIN PBDC1"/>
    <property type="match status" value="1"/>
</dbReference>
<dbReference type="InterPro" id="IPR023139">
    <property type="entry name" value="PBDC1-like_dom_sf"/>
</dbReference>
<dbReference type="Pfam" id="PF04669">
    <property type="entry name" value="PBDC1"/>
    <property type="match status" value="1"/>
</dbReference>
<evidence type="ECO:0000313" key="4">
    <source>
        <dbReference type="WBParaSite" id="HNAJ_0000361201-mRNA-1"/>
    </source>
</evidence>
<name>A0A0R3T973_RODNA</name>
<sequence length="146" mass="16869">MVDTNAENYVNEESVELSWAIAAYDHAEVHYDILSAVPDAKILRLSPFDDKIYAAFCKAFPDFDVDRFTEDDIKSDEKKVLWREFCDSFEGVVDDFNRGTLLRLDSSQEYSETNTCIVPRVQYLAIEIARNRRGINNQIHKVRHGS</sequence>
<dbReference type="Proteomes" id="UP000278807">
    <property type="component" value="Unassembled WGS sequence"/>
</dbReference>
<dbReference type="InterPro" id="IPR021148">
    <property type="entry name" value="Polysacc_synth_dom"/>
</dbReference>
<dbReference type="OrthoDB" id="10248897at2759"/>
<organism evidence="4">
    <name type="scientific">Rodentolepis nana</name>
    <name type="common">Dwarf tapeworm</name>
    <name type="synonym">Hymenolepis nana</name>
    <dbReference type="NCBI Taxonomy" id="102285"/>
    <lineage>
        <taxon>Eukaryota</taxon>
        <taxon>Metazoa</taxon>
        <taxon>Spiralia</taxon>
        <taxon>Lophotrochozoa</taxon>
        <taxon>Platyhelminthes</taxon>
        <taxon>Cestoda</taxon>
        <taxon>Eucestoda</taxon>
        <taxon>Cyclophyllidea</taxon>
        <taxon>Hymenolepididae</taxon>
        <taxon>Rodentolepis</taxon>
    </lineage>
</organism>
<dbReference type="PANTHER" id="PTHR13410">
    <property type="entry name" value="PROTEIN PBDC1"/>
    <property type="match status" value="1"/>
</dbReference>
<proteinExistence type="predicted"/>
<protein>
    <submittedName>
        <fullName evidence="4">Polysacc_synt_4 domain-containing protein</fullName>
    </submittedName>
</protein>
<evidence type="ECO:0000313" key="3">
    <source>
        <dbReference type="Proteomes" id="UP000278807"/>
    </source>
</evidence>
<dbReference type="EMBL" id="UZAE01002165">
    <property type="protein sequence ID" value="VDN99469.1"/>
    <property type="molecule type" value="Genomic_DNA"/>
</dbReference>
<reference evidence="4" key="1">
    <citation type="submission" date="2017-02" db="UniProtKB">
        <authorList>
            <consortium name="WormBaseParasite"/>
        </authorList>
    </citation>
    <scope>IDENTIFICATION</scope>
</reference>
<dbReference type="Gene3D" id="1.10.3560.10">
    <property type="entry name" value="yst0336 like domain"/>
    <property type="match status" value="1"/>
</dbReference>
<dbReference type="InterPro" id="IPR008476">
    <property type="entry name" value="PBDC1_metazoa/fungi"/>
</dbReference>
<evidence type="ECO:0000313" key="2">
    <source>
        <dbReference type="EMBL" id="VDN99469.1"/>
    </source>
</evidence>
<reference evidence="2 3" key="2">
    <citation type="submission" date="2018-11" db="EMBL/GenBank/DDBJ databases">
        <authorList>
            <consortium name="Pathogen Informatics"/>
        </authorList>
    </citation>
    <scope>NUCLEOTIDE SEQUENCE [LARGE SCALE GENOMIC DNA]</scope>
</reference>
<dbReference type="STRING" id="102285.A0A0R3T973"/>
<evidence type="ECO:0000259" key="1">
    <source>
        <dbReference type="Pfam" id="PF04669"/>
    </source>
</evidence>
<dbReference type="AlphaFoldDB" id="A0A0R3T973"/>
<accession>A0A0R3T973</accession>